<name>A0ACB8X7N8_9TELE</name>
<dbReference type="Proteomes" id="UP000831701">
    <property type="component" value="Chromosome 2"/>
</dbReference>
<keyword evidence="2" id="KW-1185">Reference proteome</keyword>
<reference evidence="1" key="1">
    <citation type="submission" date="2022-04" db="EMBL/GenBank/DDBJ databases">
        <title>Jade perch genome.</title>
        <authorList>
            <person name="Chao B."/>
        </authorList>
    </citation>
    <scope>NUCLEOTIDE SEQUENCE</scope>
    <source>
        <strain evidence="1">CB-2022</strain>
    </source>
</reference>
<dbReference type="EMBL" id="CM041532">
    <property type="protein sequence ID" value="KAI3376095.1"/>
    <property type="molecule type" value="Genomic_DNA"/>
</dbReference>
<protein>
    <submittedName>
        <fullName evidence="1">Uncharacterized protein</fullName>
    </submittedName>
</protein>
<evidence type="ECO:0000313" key="1">
    <source>
        <dbReference type="EMBL" id="KAI3376095.1"/>
    </source>
</evidence>
<sequence length="217" mass="24724">MKLTQLSRDAENRKLVTKSTSHLSEERLESRSITENTSTGRRRGDERKGEPFTLKKLRANMTTTLKQVRSDLPTDVKIWHDYMNLARVVESLCGRREGGQRGAAKRQGGGQHQVLVAGVRAVFSTPPVCLHHRWKKMKRAMLRISASCACVQRHFYCLLRRLSAQPTETAGKELTVSHHILLHDFLPTNQDLSQQSARSSRRIWMKTELEPAAKLSE</sequence>
<comment type="caution">
    <text evidence="1">The sequence shown here is derived from an EMBL/GenBank/DDBJ whole genome shotgun (WGS) entry which is preliminary data.</text>
</comment>
<organism evidence="1 2">
    <name type="scientific">Scortum barcoo</name>
    <name type="common">barcoo grunter</name>
    <dbReference type="NCBI Taxonomy" id="214431"/>
    <lineage>
        <taxon>Eukaryota</taxon>
        <taxon>Metazoa</taxon>
        <taxon>Chordata</taxon>
        <taxon>Craniata</taxon>
        <taxon>Vertebrata</taxon>
        <taxon>Euteleostomi</taxon>
        <taxon>Actinopterygii</taxon>
        <taxon>Neopterygii</taxon>
        <taxon>Teleostei</taxon>
        <taxon>Neoteleostei</taxon>
        <taxon>Acanthomorphata</taxon>
        <taxon>Eupercaria</taxon>
        <taxon>Centrarchiformes</taxon>
        <taxon>Terapontoidei</taxon>
        <taxon>Terapontidae</taxon>
        <taxon>Scortum</taxon>
    </lineage>
</organism>
<accession>A0ACB8X7N8</accession>
<proteinExistence type="predicted"/>
<evidence type="ECO:0000313" key="2">
    <source>
        <dbReference type="Proteomes" id="UP000831701"/>
    </source>
</evidence>
<gene>
    <name evidence="1" type="ORF">L3Q82_016620</name>
</gene>